<keyword evidence="2" id="KW-0378">Hydrolase</keyword>
<sequence length="193" mass="20675">MATALFVIDIQNDLATDPTTRIPHADRITAAGRRILSAARGVTKPSTGTPELIIFVQHEEKPEDGPLVPGSAPWGLVFEPQLGAACERLVAKQTRDTFESNPALDFELKKLGVSSIIAFGIQSECCVESTCNGALAAGLEVTLLSGAHSTYSDSSSGKSAVQIEREVEERLRKKGAQVMPWEDAVAAWENAEK</sequence>
<dbReference type="InterPro" id="IPR050272">
    <property type="entry name" value="Isochorismatase-like_hydrls"/>
</dbReference>
<evidence type="ECO:0000259" key="3">
    <source>
        <dbReference type="Pfam" id="PF00857"/>
    </source>
</evidence>
<evidence type="ECO:0000313" key="4">
    <source>
        <dbReference type="EMBL" id="KAK3900341.1"/>
    </source>
</evidence>
<dbReference type="CDD" id="cd00431">
    <property type="entry name" value="cysteine_hydrolases"/>
    <property type="match status" value="1"/>
</dbReference>
<reference evidence="4" key="1">
    <citation type="journal article" date="2023" name="Mol. Phylogenet. Evol.">
        <title>Genome-scale phylogeny and comparative genomics of the fungal order Sordariales.</title>
        <authorList>
            <person name="Hensen N."/>
            <person name="Bonometti L."/>
            <person name="Westerberg I."/>
            <person name="Brannstrom I.O."/>
            <person name="Guillou S."/>
            <person name="Cros-Aarteil S."/>
            <person name="Calhoun S."/>
            <person name="Haridas S."/>
            <person name="Kuo A."/>
            <person name="Mondo S."/>
            <person name="Pangilinan J."/>
            <person name="Riley R."/>
            <person name="LaButti K."/>
            <person name="Andreopoulos B."/>
            <person name="Lipzen A."/>
            <person name="Chen C."/>
            <person name="Yan M."/>
            <person name="Daum C."/>
            <person name="Ng V."/>
            <person name="Clum A."/>
            <person name="Steindorff A."/>
            <person name="Ohm R.A."/>
            <person name="Martin F."/>
            <person name="Silar P."/>
            <person name="Natvig D.O."/>
            <person name="Lalanne C."/>
            <person name="Gautier V."/>
            <person name="Ament-Velasquez S.L."/>
            <person name="Kruys A."/>
            <person name="Hutchinson M.I."/>
            <person name="Powell A.J."/>
            <person name="Barry K."/>
            <person name="Miller A.N."/>
            <person name="Grigoriev I.V."/>
            <person name="Debuchy R."/>
            <person name="Gladieux P."/>
            <person name="Hiltunen Thoren M."/>
            <person name="Johannesson H."/>
        </authorList>
    </citation>
    <scope>NUCLEOTIDE SEQUENCE</scope>
    <source>
        <strain evidence="4">CBS 103.79</strain>
    </source>
</reference>
<dbReference type="EMBL" id="MU855680">
    <property type="protein sequence ID" value="KAK3900341.1"/>
    <property type="molecule type" value="Genomic_DNA"/>
</dbReference>
<dbReference type="GO" id="GO:0016787">
    <property type="term" value="F:hydrolase activity"/>
    <property type="evidence" value="ECO:0007669"/>
    <property type="project" value="UniProtKB-KW"/>
</dbReference>
<reference evidence="4" key="2">
    <citation type="submission" date="2023-05" db="EMBL/GenBank/DDBJ databases">
        <authorList>
            <consortium name="Lawrence Berkeley National Laboratory"/>
            <person name="Steindorff A."/>
            <person name="Hensen N."/>
            <person name="Bonometti L."/>
            <person name="Westerberg I."/>
            <person name="Brannstrom I.O."/>
            <person name="Guillou S."/>
            <person name="Cros-Aarteil S."/>
            <person name="Calhoun S."/>
            <person name="Haridas S."/>
            <person name="Kuo A."/>
            <person name="Mondo S."/>
            <person name="Pangilinan J."/>
            <person name="Riley R."/>
            <person name="Labutti K."/>
            <person name="Andreopoulos B."/>
            <person name="Lipzen A."/>
            <person name="Chen C."/>
            <person name="Yanf M."/>
            <person name="Daum C."/>
            <person name="Ng V."/>
            <person name="Clum A."/>
            <person name="Ohm R."/>
            <person name="Martin F."/>
            <person name="Silar P."/>
            <person name="Natvig D."/>
            <person name="Lalanne C."/>
            <person name="Gautier V."/>
            <person name="Ament-Velasquez S.L."/>
            <person name="Kruys A."/>
            <person name="Hutchinson M.I."/>
            <person name="Powell A.J."/>
            <person name="Barry K."/>
            <person name="Miller A.N."/>
            <person name="Grigoriev I.V."/>
            <person name="Debuchy R."/>
            <person name="Gladieux P."/>
            <person name="Thoren M.H."/>
            <person name="Johannesson H."/>
        </authorList>
    </citation>
    <scope>NUCLEOTIDE SEQUENCE</scope>
    <source>
        <strain evidence="4">CBS 103.79</strain>
    </source>
</reference>
<dbReference type="Pfam" id="PF00857">
    <property type="entry name" value="Isochorismatase"/>
    <property type="match status" value="1"/>
</dbReference>
<gene>
    <name evidence="4" type="ORF">C8A05DRAFT_45795</name>
</gene>
<evidence type="ECO:0000313" key="5">
    <source>
        <dbReference type="Proteomes" id="UP001303889"/>
    </source>
</evidence>
<evidence type="ECO:0000256" key="2">
    <source>
        <dbReference type="ARBA" id="ARBA00022801"/>
    </source>
</evidence>
<dbReference type="PANTHER" id="PTHR43540">
    <property type="entry name" value="PEROXYUREIDOACRYLATE/UREIDOACRYLATE AMIDOHYDROLASE-RELATED"/>
    <property type="match status" value="1"/>
</dbReference>
<dbReference type="InterPro" id="IPR000868">
    <property type="entry name" value="Isochorismatase-like_dom"/>
</dbReference>
<comment type="similarity">
    <text evidence="1">Belongs to the isochorismatase family.</text>
</comment>
<dbReference type="PANTHER" id="PTHR43540:SF6">
    <property type="entry name" value="ISOCHORISMATASE-LIKE DOMAIN-CONTAINING PROTEIN"/>
    <property type="match status" value="1"/>
</dbReference>
<dbReference type="AlphaFoldDB" id="A0AAN6MHN2"/>
<keyword evidence="5" id="KW-1185">Reference proteome</keyword>
<protein>
    <submittedName>
        <fullName evidence="4">Isochorismatase-like protein</fullName>
    </submittedName>
</protein>
<dbReference type="SUPFAM" id="SSF52499">
    <property type="entry name" value="Isochorismatase-like hydrolases"/>
    <property type="match status" value="1"/>
</dbReference>
<accession>A0AAN6MHN2</accession>
<comment type="caution">
    <text evidence="4">The sequence shown here is derived from an EMBL/GenBank/DDBJ whole genome shotgun (WGS) entry which is preliminary data.</text>
</comment>
<dbReference type="Gene3D" id="3.40.50.850">
    <property type="entry name" value="Isochorismatase-like"/>
    <property type="match status" value="1"/>
</dbReference>
<feature type="domain" description="Isochorismatase-like" evidence="3">
    <location>
        <begin position="3"/>
        <end position="164"/>
    </location>
</feature>
<evidence type="ECO:0000256" key="1">
    <source>
        <dbReference type="ARBA" id="ARBA00006336"/>
    </source>
</evidence>
<dbReference type="InterPro" id="IPR036380">
    <property type="entry name" value="Isochorismatase-like_sf"/>
</dbReference>
<name>A0AAN6MHN2_9PEZI</name>
<dbReference type="Proteomes" id="UP001303889">
    <property type="component" value="Unassembled WGS sequence"/>
</dbReference>
<organism evidence="4 5">
    <name type="scientific">Staphylotrichum tortipilum</name>
    <dbReference type="NCBI Taxonomy" id="2831512"/>
    <lineage>
        <taxon>Eukaryota</taxon>
        <taxon>Fungi</taxon>
        <taxon>Dikarya</taxon>
        <taxon>Ascomycota</taxon>
        <taxon>Pezizomycotina</taxon>
        <taxon>Sordariomycetes</taxon>
        <taxon>Sordariomycetidae</taxon>
        <taxon>Sordariales</taxon>
        <taxon>Chaetomiaceae</taxon>
        <taxon>Staphylotrichum</taxon>
    </lineage>
</organism>
<proteinExistence type="inferred from homology"/>